<keyword evidence="2" id="KW-1185">Reference proteome</keyword>
<name>A0AAE0WNQ5_9PEZI</name>
<accession>A0AAE0WNQ5</accession>
<protein>
    <submittedName>
        <fullName evidence="1">Uncharacterized protein</fullName>
    </submittedName>
</protein>
<reference evidence="1" key="1">
    <citation type="submission" date="2023-07" db="EMBL/GenBank/DDBJ databases">
        <title>Black Yeasts Isolated from many extreme environments.</title>
        <authorList>
            <person name="Coleine C."/>
            <person name="Stajich J.E."/>
            <person name="Selbmann L."/>
        </authorList>
    </citation>
    <scope>NUCLEOTIDE SEQUENCE</scope>
    <source>
        <strain evidence="1">CCFEE 5485</strain>
    </source>
</reference>
<dbReference type="EMBL" id="JAUTXT010000016">
    <property type="protein sequence ID" value="KAK3675171.1"/>
    <property type="molecule type" value="Genomic_DNA"/>
</dbReference>
<evidence type="ECO:0000313" key="1">
    <source>
        <dbReference type="EMBL" id="KAK3675171.1"/>
    </source>
</evidence>
<organism evidence="1 2">
    <name type="scientific">Recurvomyces mirabilis</name>
    <dbReference type="NCBI Taxonomy" id="574656"/>
    <lineage>
        <taxon>Eukaryota</taxon>
        <taxon>Fungi</taxon>
        <taxon>Dikarya</taxon>
        <taxon>Ascomycota</taxon>
        <taxon>Pezizomycotina</taxon>
        <taxon>Dothideomycetes</taxon>
        <taxon>Dothideomycetidae</taxon>
        <taxon>Mycosphaerellales</taxon>
        <taxon>Teratosphaeriaceae</taxon>
        <taxon>Recurvomyces</taxon>
    </lineage>
</organism>
<gene>
    <name evidence="1" type="ORF">LTR78_005105</name>
</gene>
<dbReference type="AlphaFoldDB" id="A0AAE0WNQ5"/>
<sequence>MTGFTLARVTEDMATAIMESELAQLSTRATNPTTTTTLAGSPAHPYQDHLTFHATDEDCGVEILEAASLDSVTFMYKSASPMPDAHESPRSDDPRHRARAMDKLHGYLKPAVHAGREIVGGLGIISFAFDLNGCDNITPSPYQDRYNGRGPSEPLVLRCLSVPQDNYDYVLPFTHEEAEAYDLYLALAEHEVTYLADDCDLILSWVHGESLDIFN</sequence>
<dbReference type="Proteomes" id="UP001274830">
    <property type="component" value="Unassembled WGS sequence"/>
</dbReference>
<proteinExistence type="predicted"/>
<comment type="caution">
    <text evidence="1">The sequence shown here is derived from an EMBL/GenBank/DDBJ whole genome shotgun (WGS) entry which is preliminary data.</text>
</comment>
<evidence type="ECO:0000313" key="2">
    <source>
        <dbReference type="Proteomes" id="UP001274830"/>
    </source>
</evidence>